<dbReference type="KEGG" id="crc:A33Y_027"/>
<accession>J7GW87</accession>
<reference evidence="2 3" key="1">
    <citation type="journal article" date="2012" name="Mol. Biol. Evol.">
        <title>Genome reduction and co-evolution between the primary and secondary bacterial symbionts of psyllids.</title>
        <authorList>
            <person name="Sloan D.B."/>
            <person name="Moran N.A."/>
        </authorList>
    </citation>
    <scope>NUCLEOTIDE SEQUENCE [LARGE SCALE GENOMIC DNA]</scope>
    <source>
        <strain evidence="2 3">CS</strain>
    </source>
</reference>
<dbReference type="PATRIC" id="fig|1202537.3.peg.26"/>
<dbReference type="OrthoDB" id="6183277at2"/>
<evidence type="ECO:0000256" key="1">
    <source>
        <dbReference type="SAM" id="Phobius"/>
    </source>
</evidence>
<keyword evidence="1" id="KW-0812">Transmembrane</keyword>
<feature type="transmembrane region" description="Helical" evidence="1">
    <location>
        <begin position="65"/>
        <end position="87"/>
    </location>
</feature>
<dbReference type="HOGENOM" id="CLU_1851451_0_0_6"/>
<keyword evidence="2" id="KW-0808">Transferase</keyword>
<dbReference type="GO" id="GO:0016301">
    <property type="term" value="F:kinase activity"/>
    <property type="evidence" value="ECO:0007669"/>
    <property type="project" value="UniProtKB-KW"/>
</dbReference>
<keyword evidence="2" id="KW-0418">Kinase</keyword>
<dbReference type="Proteomes" id="UP000003931">
    <property type="component" value="Chromosome"/>
</dbReference>
<keyword evidence="1" id="KW-0472">Membrane</keyword>
<organism evidence="2 3">
    <name type="scientific">Candidatus Carsonella ruddii CS isolate Thao2000</name>
    <dbReference type="NCBI Taxonomy" id="1202537"/>
    <lineage>
        <taxon>Bacteria</taxon>
        <taxon>Pseudomonadati</taxon>
        <taxon>Pseudomonadota</taxon>
        <taxon>Gammaproteobacteria</taxon>
        <taxon>Oceanospirillales</taxon>
        <taxon>Halomonadaceae</taxon>
        <taxon>Zymobacter group</taxon>
        <taxon>Candidatus Carsonella</taxon>
    </lineage>
</organism>
<proteinExistence type="predicted"/>
<evidence type="ECO:0000313" key="2">
    <source>
        <dbReference type="EMBL" id="AFP83691.1"/>
    </source>
</evidence>
<evidence type="ECO:0000313" key="3">
    <source>
        <dbReference type="Proteomes" id="UP000003931"/>
    </source>
</evidence>
<protein>
    <submittedName>
        <fullName evidence="2">Putative shikimate kinase I</fullName>
    </submittedName>
</protein>
<dbReference type="EMBL" id="CP003542">
    <property type="protein sequence ID" value="AFP83691.1"/>
    <property type="molecule type" value="Genomic_DNA"/>
</dbReference>
<sequence length="145" mass="18082">MKIFLINNIILYGDSCCGKTFFYKNIFFNKLDLDFFFNYKKIYFKSEFFFRYIEFNFFKNNKKNLLIILGGGSLYLLNYFLNYFLIFKNVLINKQIKRFFINKLNRPMYNKNNNFKLRYCLRKKKYIKMLNIYFNKCFYCNIKNL</sequence>
<dbReference type="STRING" id="1202537.A33Y_027"/>
<dbReference type="RefSeq" id="WP_014886992.1">
    <property type="nucleotide sequence ID" value="NC_018415.1"/>
</dbReference>
<gene>
    <name evidence="2" type="primary">aroK</name>
    <name evidence="2" type="ORF">A33Y_027</name>
</gene>
<name>J7GW87_CARRU</name>
<dbReference type="AlphaFoldDB" id="J7GW87"/>
<keyword evidence="1" id="KW-1133">Transmembrane helix</keyword>